<dbReference type="AlphaFoldDB" id="A0AAN7X3T2"/>
<comment type="caution">
    <text evidence="1">The sequence shown here is derived from an EMBL/GenBank/DDBJ whole genome shotgun (WGS) entry which is preliminary data.</text>
</comment>
<proteinExistence type="predicted"/>
<gene>
    <name evidence="1" type="ORF">PBY51_010382</name>
</gene>
<keyword evidence="2" id="KW-1185">Reference proteome</keyword>
<dbReference type="Proteomes" id="UP001346869">
    <property type="component" value="Unassembled WGS sequence"/>
</dbReference>
<sequence>MLRCRSPDLSSKKSLLLILSDFTLRPYVSHFHCSCREENLPFTFSKLCCGKHSSVPPSSCQPSVSARS</sequence>
<evidence type="ECO:0000313" key="2">
    <source>
        <dbReference type="Proteomes" id="UP001346869"/>
    </source>
</evidence>
<organism evidence="1 2">
    <name type="scientific">Eleginops maclovinus</name>
    <name type="common">Patagonian blennie</name>
    <name type="synonym">Eleginus maclovinus</name>
    <dbReference type="NCBI Taxonomy" id="56733"/>
    <lineage>
        <taxon>Eukaryota</taxon>
        <taxon>Metazoa</taxon>
        <taxon>Chordata</taxon>
        <taxon>Craniata</taxon>
        <taxon>Vertebrata</taxon>
        <taxon>Euteleostomi</taxon>
        <taxon>Actinopterygii</taxon>
        <taxon>Neopterygii</taxon>
        <taxon>Teleostei</taxon>
        <taxon>Neoteleostei</taxon>
        <taxon>Acanthomorphata</taxon>
        <taxon>Eupercaria</taxon>
        <taxon>Perciformes</taxon>
        <taxon>Notothenioidei</taxon>
        <taxon>Eleginopidae</taxon>
        <taxon>Eleginops</taxon>
    </lineage>
</organism>
<evidence type="ECO:0000313" key="1">
    <source>
        <dbReference type="EMBL" id="KAK5857116.1"/>
    </source>
</evidence>
<reference evidence="1 2" key="1">
    <citation type="journal article" date="2023" name="Genes (Basel)">
        <title>Chromosome-Level Genome Assembly and Circadian Gene Repertoire of the Patagonia Blennie Eleginops maclovinus-The Closest Ancestral Proxy of Antarctic Cryonotothenioids.</title>
        <authorList>
            <person name="Cheng C.C."/>
            <person name="Rivera-Colon A.G."/>
            <person name="Minhas B.F."/>
            <person name="Wilson L."/>
            <person name="Rayamajhi N."/>
            <person name="Vargas-Chacoff L."/>
            <person name="Catchen J.M."/>
        </authorList>
    </citation>
    <scope>NUCLEOTIDE SEQUENCE [LARGE SCALE GENOMIC DNA]</scope>
    <source>
        <strain evidence="1">JMC-PN-2008</strain>
    </source>
</reference>
<name>A0AAN7X3T2_ELEMC</name>
<protein>
    <submittedName>
        <fullName evidence="1">Uncharacterized protein</fullName>
    </submittedName>
</protein>
<accession>A0AAN7X3T2</accession>
<dbReference type="EMBL" id="JAUZQC010000016">
    <property type="protein sequence ID" value="KAK5857116.1"/>
    <property type="molecule type" value="Genomic_DNA"/>
</dbReference>
<reference evidence="1 2" key="2">
    <citation type="journal article" date="2023" name="Mol. Biol. Evol.">
        <title>Genomics of Secondarily Temperate Adaptation in the Only Non-Antarctic Icefish.</title>
        <authorList>
            <person name="Rivera-Colon A.G."/>
            <person name="Rayamajhi N."/>
            <person name="Minhas B.F."/>
            <person name="Madrigal G."/>
            <person name="Bilyk K.T."/>
            <person name="Yoon V."/>
            <person name="Hune M."/>
            <person name="Gregory S."/>
            <person name="Cheng C.H.C."/>
            <person name="Catchen J.M."/>
        </authorList>
    </citation>
    <scope>NUCLEOTIDE SEQUENCE [LARGE SCALE GENOMIC DNA]</scope>
    <source>
        <strain evidence="1">JMC-PN-2008</strain>
    </source>
</reference>